<dbReference type="GO" id="GO:0006518">
    <property type="term" value="P:peptide metabolic process"/>
    <property type="evidence" value="ECO:0007669"/>
    <property type="project" value="TreeGrafter"/>
</dbReference>
<accession>A0A1M6HS83</accession>
<evidence type="ECO:0000259" key="7">
    <source>
        <dbReference type="Pfam" id="PF01432"/>
    </source>
</evidence>
<dbReference type="CDD" id="cd09606">
    <property type="entry name" value="M3B_PepF"/>
    <property type="match status" value="1"/>
</dbReference>
<dbReference type="GO" id="GO:0006508">
    <property type="term" value="P:proteolysis"/>
    <property type="evidence" value="ECO:0007669"/>
    <property type="project" value="UniProtKB-KW"/>
</dbReference>
<gene>
    <name evidence="8" type="ORF">SAMN05444373_10353</name>
</gene>
<comment type="similarity">
    <text evidence="6">Belongs to the peptidase M3 family.</text>
</comment>
<keyword evidence="4 6" id="KW-0862">Zinc</keyword>
<dbReference type="GO" id="GO:0046872">
    <property type="term" value="F:metal ion binding"/>
    <property type="evidence" value="ECO:0007669"/>
    <property type="project" value="UniProtKB-UniRule"/>
</dbReference>
<dbReference type="PANTHER" id="PTHR11804:SF28">
    <property type="entry name" value="OLIGOENDOPEPTIDASE F"/>
    <property type="match status" value="1"/>
</dbReference>
<name>A0A1M6HS83_9FIRM</name>
<keyword evidence="3 6" id="KW-0378">Hydrolase</keyword>
<evidence type="ECO:0000256" key="4">
    <source>
        <dbReference type="ARBA" id="ARBA00022833"/>
    </source>
</evidence>
<evidence type="ECO:0000313" key="8">
    <source>
        <dbReference type="EMBL" id="SHJ25023.1"/>
    </source>
</evidence>
<dbReference type="GO" id="GO:0004222">
    <property type="term" value="F:metalloendopeptidase activity"/>
    <property type="evidence" value="ECO:0007669"/>
    <property type="project" value="InterPro"/>
</dbReference>
<evidence type="ECO:0000256" key="2">
    <source>
        <dbReference type="ARBA" id="ARBA00022723"/>
    </source>
</evidence>
<proteinExistence type="inferred from homology"/>
<reference evidence="8 9" key="1">
    <citation type="submission" date="2016-11" db="EMBL/GenBank/DDBJ databases">
        <authorList>
            <person name="Varghese N."/>
            <person name="Submissions S."/>
        </authorList>
    </citation>
    <scope>NUCLEOTIDE SEQUENCE [LARGE SCALE GENOMIC DNA]</scope>
    <source>
        <strain evidence="8 9">DSM 19027</strain>
    </source>
</reference>
<evidence type="ECO:0000256" key="5">
    <source>
        <dbReference type="ARBA" id="ARBA00023049"/>
    </source>
</evidence>
<dbReference type="Gene3D" id="1.10.1370.30">
    <property type="match status" value="1"/>
</dbReference>
<keyword evidence="9" id="KW-1185">Reference proteome</keyword>
<evidence type="ECO:0000256" key="3">
    <source>
        <dbReference type="ARBA" id="ARBA00022801"/>
    </source>
</evidence>
<keyword evidence="5 6" id="KW-0482">Metalloprotease</keyword>
<evidence type="ECO:0000256" key="6">
    <source>
        <dbReference type="RuleBase" id="RU003435"/>
    </source>
</evidence>
<dbReference type="RefSeq" id="WP_149679051.1">
    <property type="nucleotide sequence ID" value="NZ_FQZP01000035.1"/>
</dbReference>
<dbReference type="Proteomes" id="UP000324781">
    <property type="component" value="Unassembled WGS sequence"/>
</dbReference>
<sequence length="561" mass="65253">MRFSEMPYERPDMEAFQKEAGEIIKAVEEAQNPQQQLEAHKAFTALRKKFSDMATLANIRNSLNTEDPFYEQEKNFLDENEPLIQDIQTRFYKALVSSRFRAELEKSLGSLMFLNAEMDLKAFDPAIIPELQEENKLTTQYQKLLASAQLEFDGKTLTLSQLGPYMESPSRDVRKGAFQKRTEFFMAHEKELDELYDKLVKVRTSMARKLGFKDFVELGYLRMGRNCYGPDEVARFREQVKKHLVPLATMLREQQRERLGLEKLTYIDSPLFFRDGNPKPEGTPEEIFAAGRKMYDMLSPEASEFFRFMLDNELMDVLSRKGKAPGGYMTYIYTYESPFIFANFNGTSGDVDVLTHECGHAFNGYLTKGIELLEYKFPTLEACEVHSMSMEFFAMPWMKLFFGDKTEAYKYMHLASALLFIPYGCLVDEFQHVVYANPDMTPKERKEAWLKLEKEYQPHMDYEDDPFFGKGGTWQRQTHIYTAPFYYIDYCLAQICALQFRSLMVKDYRAAWEKYISFSKKGGTMTFVDLLKSTGLKSPFDEGFVKEVAEDSLKALNEMKP</sequence>
<protein>
    <submittedName>
        <fullName evidence="8">Oligoendopeptidase, M3 family</fullName>
    </submittedName>
</protein>
<organism evidence="8 9">
    <name type="scientific">Thermoclostridium caenicola</name>
    <dbReference type="NCBI Taxonomy" id="659425"/>
    <lineage>
        <taxon>Bacteria</taxon>
        <taxon>Bacillati</taxon>
        <taxon>Bacillota</taxon>
        <taxon>Clostridia</taxon>
        <taxon>Eubacteriales</taxon>
        <taxon>Oscillospiraceae</taxon>
        <taxon>Thermoclostridium</taxon>
    </lineage>
</organism>
<dbReference type="EMBL" id="FQZP01000035">
    <property type="protein sequence ID" value="SHJ25023.1"/>
    <property type="molecule type" value="Genomic_DNA"/>
</dbReference>
<evidence type="ECO:0000256" key="1">
    <source>
        <dbReference type="ARBA" id="ARBA00022670"/>
    </source>
</evidence>
<feature type="domain" description="Peptidase M3A/M3B catalytic" evidence="7">
    <location>
        <begin position="310"/>
        <end position="548"/>
    </location>
</feature>
<keyword evidence="1 6" id="KW-0645">Protease</keyword>
<dbReference type="InterPro" id="IPR045090">
    <property type="entry name" value="Pept_M3A_M3B"/>
</dbReference>
<dbReference type="SUPFAM" id="SSF55486">
    <property type="entry name" value="Metalloproteases ('zincins'), catalytic domain"/>
    <property type="match status" value="1"/>
</dbReference>
<dbReference type="InterPro" id="IPR011976">
    <property type="entry name" value="Pept_M3B_oligopep-rel"/>
</dbReference>
<dbReference type="InterPro" id="IPR001567">
    <property type="entry name" value="Pept_M3A_M3B_dom"/>
</dbReference>
<keyword evidence="2 6" id="KW-0479">Metal-binding</keyword>
<evidence type="ECO:0000313" key="9">
    <source>
        <dbReference type="Proteomes" id="UP000324781"/>
    </source>
</evidence>
<dbReference type="PANTHER" id="PTHR11804">
    <property type="entry name" value="PROTEASE M3 THIMET OLIGOPEPTIDASE-RELATED"/>
    <property type="match status" value="1"/>
</dbReference>
<comment type="cofactor">
    <cofactor evidence="6">
        <name>Zn(2+)</name>
        <dbReference type="ChEBI" id="CHEBI:29105"/>
    </cofactor>
    <text evidence="6">Binds 1 zinc ion.</text>
</comment>
<dbReference type="OrthoDB" id="9762795at2"/>
<dbReference type="NCBIfam" id="TIGR02289">
    <property type="entry name" value="M3_not_pepF"/>
    <property type="match status" value="1"/>
</dbReference>
<dbReference type="AlphaFoldDB" id="A0A1M6HS83"/>
<dbReference type="Pfam" id="PF01432">
    <property type="entry name" value="Peptidase_M3"/>
    <property type="match status" value="1"/>
</dbReference>